<protein>
    <submittedName>
        <fullName evidence="2">Uncharacterized protein</fullName>
    </submittedName>
</protein>
<reference evidence="2" key="1">
    <citation type="submission" date="2019-11" db="EMBL/GenBank/DDBJ databases">
        <title>The nuclear and mitochondrial genomes of Frieseomelitta varia - a highly eusocial stingless bee (Meliponini) with a permanently sterile worker caste.</title>
        <authorList>
            <person name="Freitas F.C.P."/>
            <person name="Lourenco A.P."/>
            <person name="Nunes F.M.F."/>
            <person name="Paschoal A.R."/>
            <person name="Abreu F.C.P."/>
            <person name="Barbin F.O."/>
            <person name="Bataglia L."/>
            <person name="Cardoso-Junior C.A.M."/>
            <person name="Cervoni M.S."/>
            <person name="Silva S.R."/>
            <person name="Dalarmi F."/>
            <person name="Del Lama M.A."/>
            <person name="Depintor T.S."/>
            <person name="Ferreira K.M."/>
            <person name="Goria P.S."/>
            <person name="Jaskot M.C."/>
            <person name="Lago D.C."/>
            <person name="Luna-Lucena D."/>
            <person name="Moda L.M."/>
            <person name="Nascimento L."/>
            <person name="Pedrino M."/>
            <person name="Rabico F.O."/>
            <person name="Sanches F.C."/>
            <person name="Santos D.E."/>
            <person name="Santos C.G."/>
            <person name="Vieira J."/>
            <person name="Lopes T.F."/>
            <person name="Barchuk A.R."/>
            <person name="Hartfelder K."/>
            <person name="Simoes Z.L.P."/>
            <person name="Bitondi M.M.G."/>
            <person name="Pinheiro D.G."/>
        </authorList>
    </citation>
    <scope>NUCLEOTIDE SEQUENCE</scope>
    <source>
        <strain evidence="2">USP_RPSP 00005682</strain>
        <tissue evidence="2">Whole individual</tissue>
    </source>
</reference>
<evidence type="ECO:0000313" key="3">
    <source>
        <dbReference type="Proteomes" id="UP000655588"/>
    </source>
</evidence>
<feature type="region of interest" description="Disordered" evidence="1">
    <location>
        <begin position="118"/>
        <end position="150"/>
    </location>
</feature>
<evidence type="ECO:0000256" key="1">
    <source>
        <dbReference type="SAM" id="MobiDB-lite"/>
    </source>
</evidence>
<feature type="compositionally biased region" description="Basic and acidic residues" evidence="1">
    <location>
        <begin position="121"/>
        <end position="135"/>
    </location>
</feature>
<sequence>MENASNNYKLRQKFAKVSQDRTMDLVYVPAAMNYSDYRNYQYPDFEQPWNEDYFNCGKSRQVHSQRSLHHEQKVHSKKNCHLCRENKRRSLATYIREKSRRDSCQEIHEEEEYNCEDTIEETVKTDDKTSEKASENNKYLEINNTTKNPK</sequence>
<dbReference type="Proteomes" id="UP000655588">
    <property type="component" value="Unassembled WGS sequence"/>
</dbReference>
<organism evidence="2 3">
    <name type="scientific">Frieseomelitta varia</name>
    <dbReference type="NCBI Taxonomy" id="561572"/>
    <lineage>
        <taxon>Eukaryota</taxon>
        <taxon>Metazoa</taxon>
        <taxon>Ecdysozoa</taxon>
        <taxon>Arthropoda</taxon>
        <taxon>Hexapoda</taxon>
        <taxon>Insecta</taxon>
        <taxon>Pterygota</taxon>
        <taxon>Neoptera</taxon>
        <taxon>Endopterygota</taxon>
        <taxon>Hymenoptera</taxon>
        <taxon>Apocrita</taxon>
        <taxon>Aculeata</taxon>
        <taxon>Apoidea</taxon>
        <taxon>Anthophila</taxon>
        <taxon>Apidae</taxon>
        <taxon>Frieseomelitta</taxon>
    </lineage>
</organism>
<name>A0A833VUY1_9HYME</name>
<dbReference type="AlphaFoldDB" id="A0A833VUY1"/>
<keyword evidence="3" id="KW-1185">Reference proteome</keyword>
<proteinExistence type="predicted"/>
<comment type="caution">
    <text evidence="2">The sequence shown here is derived from an EMBL/GenBank/DDBJ whole genome shotgun (WGS) entry which is preliminary data.</text>
</comment>
<dbReference type="EMBL" id="WNWW01000881">
    <property type="protein sequence ID" value="KAF3421229.1"/>
    <property type="molecule type" value="Genomic_DNA"/>
</dbReference>
<evidence type="ECO:0000313" key="2">
    <source>
        <dbReference type="EMBL" id="KAF3421229.1"/>
    </source>
</evidence>
<accession>A0A833VUY1</accession>
<gene>
    <name evidence="2" type="ORF">E2986_11162</name>
</gene>